<comment type="caution">
    <text evidence="2">The sequence shown here is derived from an EMBL/GenBank/DDBJ whole genome shotgun (WGS) entry which is preliminary data.</text>
</comment>
<reference evidence="2 3" key="1">
    <citation type="submission" date="2019-03" db="EMBL/GenBank/DDBJ databases">
        <title>Genomic Encyclopedia of Archaeal and Bacterial Type Strains, Phase II (KMG-II): from individual species to whole genera.</title>
        <authorList>
            <person name="Goeker M."/>
        </authorList>
    </citation>
    <scope>NUCLEOTIDE SEQUENCE [LARGE SCALE GENOMIC DNA]</scope>
    <source>
        <strain evidence="2 3">RL-C</strain>
    </source>
</reference>
<feature type="transmembrane region" description="Helical" evidence="1">
    <location>
        <begin position="7"/>
        <end position="25"/>
    </location>
</feature>
<evidence type="ECO:0000313" key="2">
    <source>
        <dbReference type="EMBL" id="TCN64703.1"/>
    </source>
</evidence>
<keyword evidence="1" id="KW-1133">Transmembrane helix</keyword>
<dbReference type="EMBL" id="SLWB01000012">
    <property type="protein sequence ID" value="TCN64703.1"/>
    <property type="molecule type" value="Genomic_DNA"/>
</dbReference>
<proteinExistence type="predicted"/>
<keyword evidence="1" id="KW-0812">Transmembrane</keyword>
<keyword evidence="3" id="KW-1185">Reference proteome</keyword>
<evidence type="ECO:0000256" key="1">
    <source>
        <dbReference type="SAM" id="Phobius"/>
    </source>
</evidence>
<sequence length="34" mass="4059">MIRKQVLGLVFFMFYNIFLTLQSFATTFDKNPLN</sequence>
<organism evidence="2 3">
    <name type="scientific">Acetobacteroides hydrogenigenes</name>
    <dbReference type="NCBI Taxonomy" id="979970"/>
    <lineage>
        <taxon>Bacteria</taxon>
        <taxon>Pseudomonadati</taxon>
        <taxon>Bacteroidota</taxon>
        <taxon>Bacteroidia</taxon>
        <taxon>Bacteroidales</taxon>
        <taxon>Rikenellaceae</taxon>
        <taxon>Acetobacteroides</taxon>
    </lineage>
</organism>
<gene>
    <name evidence="2" type="ORF">CLV25_11230</name>
</gene>
<evidence type="ECO:0000313" key="3">
    <source>
        <dbReference type="Proteomes" id="UP000294830"/>
    </source>
</evidence>
<protein>
    <submittedName>
        <fullName evidence="2">Uncharacterized protein</fullName>
    </submittedName>
</protein>
<keyword evidence="1" id="KW-0472">Membrane</keyword>
<dbReference type="Proteomes" id="UP000294830">
    <property type="component" value="Unassembled WGS sequence"/>
</dbReference>
<name>A0A4R2E912_9BACT</name>
<accession>A0A4R2E912</accession>
<dbReference type="AlphaFoldDB" id="A0A4R2E912"/>